<dbReference type="InterPro" id="IPR042803">
    <property type="entry name" value="TCF19"/>
</dbReference>
<evidence type="ECO:0000313" key="7">
    <source>
        <dbReference type="Proteomes" id="UP000265000"/>
    </source>
</evidence>
<proteinExistence type="predicted"/>
<sequence length="313" mass="34307">MLMPCFQLLRIGLSTGDSARDLFTFRPALSRSVFRLGRAAELCDVTLESTAVSRIHAELHAEKEGWRVHVKDRSSHGTWVNDVRLQPGALWELSDGDTLTFGGHSTPGNPEFYFLFQKVKVRPLDFDAITIPKAEALQVRVRRLRLPSASPAAAQAPQRRPASAGGQALPGGHPDHRQLPRRHDEQPAEPAAAAGFLRRRGSAPAGGGDGQPGQNRQREHRRFPPTESCPRLADGAERQEAGQQLAGVLPPGGGRGELQPGVAHREDPHRRQRRRPVQPIPPSNSVRNEVCPAAGGRGKNGRMWLFLVNKFIS</sequence>
<dbReference type="Proteomes" id="UP000265000">
    <property type="component" value="Unplaced"/>
</dbReference>
<evidence type="ECO:0000256" key="1">
    <source>
        <dbReference type="ARBA" id="ARBA00004123"/>
    </source>
</evidence>
<dbReference type="GO" id="GO:0005634">
    <property type="term" value="C:nucleus"/>
    <property type="evidence" value="ECO:0007669"/>
    <property type="project" value="UniProtKB-SubCell"/>
</dbReference>
<dbReference type="CDD" id="cd22685">
    <property type="entry name" value="FHA_TCF19"/>
    <property type="match status" value="1"/>
</dbReference>
<comment type="subcellular location">
    <subcellularLocation>
        <location evidence="1">Nucleus</location>
    </subcellularLocation>
</comment>
<comment type="function">
    <text evidence="3">Potential transcription factor that may play a role in the regulation of genes involved in cell cycle G1/S transition. May bind to regulatory elements of genes, including the promoter of the transcription factor FOXO1.</text>
</comment>
<dbReference type="PANTHER" id="PTHR15464:SF1">
    <property type="entry name" value="TRANSCRIPTION FACTOR 19"/>
    <property type="match status" value="1"/>
</dbReference>
<evidence type="ECO:0000256" key="3">
    <source>
        <dbReference type="ARBA" id="ARBA00093325"/>
    </source>
</evidence>
<evidence type="ECO:0000256" key="4">
    <source>
        <dbReference type="SAM" id="MobiDB-lite"/>
    </source>
</evidence>
<dbReference type="GeneTree" id="ENSGT00390000015391"/>
<keyword evidence="2" id="KW-0539">Nucleus</keyword>
<dbReference type="InterPro" id="IPR000253">
    <property type="entry name" value="FHA_dom"/>
</dbReference>
<feature type="domain" description="FHA" evidence="5">
    <location>
        <begin position="34"/>
        <end position="85"/>
    </location>
</feature>
<accession>A0A3Q2PBI0</accession>
<dbReference type="PROSITE" id="PS50006">
    <property type="entry name" value="FHA_DOMAIN"/>
    <property type="match status" value="1"/>
</dbReference>
<keyword evidence="7" id="KW-1185">Reference proteome</keyword>
<evidence type="ECO:0000256" key="2">
    <source>
        <dbReference type="ARBA" id="ARBA00023242"/>
    </source>
</evidence>
<dbReference type="STRING" id="8078.ENSFHEP00000009340"/>
<feature type="compositionally biased region" description="Low complexity" evidence="4">
    <location>
        <begin position="148"/>
        <end position="164"/>
    </location>
</feature>
<reference evidence="6" key="2">
    <citation type="submission" date="2025-09" db="UniProtKB">
        <authorList>
            <consortium name="Ensembl"/>
        </authorList>
    </citation>
    <scope>IDENTIFICATION</scope>
</reference>
<dbReference type="GO" id="GO:0010468">
    <property type="term" value="P:regulation of gene expression"/>
    <property type="evidence" value="ECO:0007669"/>
    <property type="project" value="InterPro"/>
</dbReference>
<feature type="compositionally biased region" description="Basic and acidic residues" evidence="4">
    <location>
        <begin position="173"/>
        <end position="186"/>
    </location>
</feature>
<dbReference type="Gene3D" id="2.60.200.20">
    <property type="match status" value="1"/>
</dbReference>
<dbReference type="SMART" id="SM00240">
    <property type="entry name" value="FHA"/>
    <property type="match status" value="1"/>
</dbReference>
<protein>
    <submittedName>
        <fullName evidence="6">Transcription factor 19 (SC1), like</fullName>
    </submittedName>
</protein>
<evidence type="ECO:0000313" key="6">
    <source>
        <dbReference type="Ensembl" id="ENSFHEP00000009340.1"/>
    </source>
</evidence>
<organism evidence="6 7">
    <name type="scientific">Fundulus heteroclitus</name>
    <name type="common">Killifish</name>
    <name type="synonym">Mummichog</name>
    <dbReference type="NCBI Taxonomy" id="8078"/>
    <lineage>
        <taxon>Eukaryota</taxon>
        <taxon>Metazoa</taxon>
        <taxon>Chordata</taxon>
        <taxon>Craniata</taxon>
        <taxon>Vertebrata</taxon>
        <taxon>Euteleostomi</taxon>
        <taxon>Actinopterygii</taxon>
        <taxon>Neopterygii</taxon>
        <taxon>Teleostei</taxon>
        <taxon>Neoteleostei</taxon>
        <taxon>Acanthomorphata</taxon>
        <taxon>Ovalentaria</taxon>
        <taxon>Atherinomorphae</taxon>
        <taxon>Cyprinodontiformes</taxon>
        <taxon>Fundulidae</taxon>
        <taxon>Fundulus</taxon>
    </lineage>
</organism>
<dbReference type="AlphaFoldDB" id="A0A3Q2PBI0"/>
<dbReference type="Pfam" id="PF00498">
    <property type="entry name" value="FHA"/>
    <property type="match status" value="1"/>
</dbReference>
<reference evidence="6" key="1">
    <citation type="submission" date="2025-08" db="UniProtKB">
        <authorList>
            <consortium name="Ensembl"/>
        </authorList>
    </citation>
    <scope>IDENTIFICATION</scope>
</reference>
<dbReference type="Ensembl" id="ENSFHET00000000665.1">
    <property type="protein sequence ID" value="ENSFHEP00000009340.1"/>
    <property type="gene ID" value="ENSFHEG00000010578.1"/>
</dbReference>
<evidence type="ECO:0000259" key="5">
    <source>
        <dbReference type="PROSITE" id="PS50006"/>
    </source>
</evidence>
<dbReference type="InterPro" id="IPR008984">
    <property type="entry name" value="SMAD_FHA_dom_sf"/>
</dbReference>
<dbReference type="PANTHER" id="PTHR15464">
    <property type="entry name" value="TRANSCRIPTION FACTOR 19"/>
    <property type="match status" value="1"/>
</dbReference>
<dbReference type="SUPFAM" id="SSF49879">
    <property type="entry name" value="SMAD/FHA domain"/>
    <property type="match status" value="1"/>
</dbReference>
<feature type="region of interest" description="Disordered" evidence="4">
    <location>
        <begin position="148"/>
        <end position="294"/>
    </location>
</feature>
<name>A0A3Q2PBI0_FUNHE</name>